<dbReference type="AlphaFoldDB" id="A0A0A9GAZ9"/>
<reference evidence="1" key="1">
    <citation type="submission" date="2014-09" db="EMBL/GenBank/DDBJ databases">
        <authorList>
            <person name="Magalhaes I.L.F."/>
            <person name="Oliveira U."/>
            <person name="Santos F.R."/>
            <person name="Vidigal T.H.D.A."/>
            <person name="Brescovit A.D."/>
            <person name="Santos A.J."/>
        </authorList>
    </citation>
    <scope>NUCLEOTIDE SEQUENCE</scope>
    <source>
        <tissue evidence="1">Shoot tissue taken approximately 20 cm above the soil surface</tissue>
    </source>
</reference>
<name>A0A0A9GAZ9_ARUDO</name>
<protein>
    <submittedName>
        <fullName evidence="1">Uncharacterized protein</fullName>
    </submittedName>
</protein>
<sequence>MFPPVALISCNASKMGLRGSLTKAFHIASSSSRPSPVGSIRSSGLTTWTRDRKGERRISAILSLACPSGSGGYRHWRVSTSIWSSRRRRENA</sequence>
<reference evidence="1" key="2">
    <citation type="journal article" date="2015" name="Data Brief">
        <title>Shoot transcriptome of the giant reed, Arundo donax.</title>
        <authorList>
            <person name="Barrero R.A."/>
            <person name="Guerrero F.D."/>
            <person name="Moolhuijzen P."/>
            <person name="Goolsby J.A."/>
            <person name="Tidwell J."/>
            <person name="Bellgard S.E."/>
            <person name="Bellgard M.I."/>
        </authorList>
    </citation>
    <scope>NUCLEOTIDE SEQUENCE</scope>
    <source>
        <tissue evidence="1">Shoot tissue taken approximately 20 cm above the soil surface</tissue>
    </source>
</reference>
<accession>A0A0A9GAZ9</accession>
<organism evidence="1">
    <name type="scientific">Arundo donax</name>
    <name type="common">Giant reed</name>
    <name type="synonym">Donax arundinaceus</name>
    <dbReference type="NCBI Taxonomy" id="35708"/>
    <lineage>
        <taxon>Eukaryota</taxon>
        <taxon>Viridiplantae</taxon>
        <taxon>Streptophyta</taxon>
        <taxon>Embryophyta</taxon>
        <taxon>Tracheophyta</taxon>
        <taxon>Spermatophyta</taxon>
        <taxon>Magnoliopsida</taxon>
        <taxon>Liliopsida</taxon>
        <taxon>Poales</taxon>
        <taxon>Poaceae</taxon>
        <taxon>PACMAD clade</taxon>
        <taxon>Arundinoideae</taxon>
        <taxon>Arundineae</taxon>
        <taxon>Arundo</taxon>
    </lineage>
</organism>
<dbReference type="EMBL" id="GBRH01176254">
    <property type="protein sequence ID" value="JAE21642.1"/>
    <property type="molecule type" value="Transcribed_RNA"/>
</dbReference>
<evidence type="ECO:0000313" key="1">
    <source>
        <dbReference type="EMBL" id="JAE21642.1"/>
    </source>
</evidence>
<proteinExistence type="predicted"/>